<accession>A0A8G2C5S5</accession>
<dbReference type="EMBL" id="FOTO01000016">
    <property type="protein sequence ID" value="SFM14739.1"/>
    <property type="molecule type" value="Genomic_DNA"/>
</dbReference>
<evidence type="ECO:0000313" key="1">
    <source>
        <dbReference type="EMBL" id="SFM14739.1"/>
    </source>
</evidence>
<reference evidence="1 2" key="1">
    <citation type="submission" date="2016-10" db="EMBL/GenBank/DDBJ databases">
        <authorList>
            <person name="Varghese N."/>
            <person name="Submissions S."/>
        </authorList>
    </citation>
    <scope>NUCLEOTIDE SEQUENCE [LARGE SCALE GENOMIC DNA]</scope>
    <source>
        <strain evidence="1 2">DSM 1741</strain>
    </source>
</reference>
<name>A0A8G2C5S5_DESNO</name>
<comment type="caution">
    <text evidence="1">The sequence shown here is derived from an EMBL/GenBank/DDBJ whole genome shotgun (WGS) entry which is preliminary data.</text>
</comment>
<keyword evidence="2" id="KW-1185">Reference proteome</keyword>
<sequence length="44" mass="5148">MSNLKYYQILHEFMNVKVNAGTVLLCPSVKMRNLIMGRKVFEQC</sequence>
<dbReference type="Proteomes" id="UP000199581">
    <property type="component" value="Unassembled WGS sequence"/>
</dbReference>
<organism evidence="1 2">
    <name type="scientific">Desulfomicrobium norvegicum (strain DSM 1741 / NCIMB 8310)</name>
    <name type="common">Desulfovibrio baculatus (strain Norway 4)</name>
    <name type="synonym">Desulfovibrio desulfuricans (strain Norway 4)</name>
    <dbReference type="NCBI Taxonomy" id="52561"/>
    <lineage>
        <taxon>Bacteria</taxon>
        <taxon>Pseudomonadati</taxon>
        <taxon>Thermodesulfobacteriota</taxon>
        <taxon>Desulfovibrionia</taxon>
        <taxon>Desulfovibrionales</taxon>
        <taxon>Desulfomicrobiaceae</taxon>
        <taxon>Desulfomicrobium</taxon>
    </lineage>
</organism>
<evidence type="ECO:0000313" key="2">
    <source>
        <dbReference type="Proteomes" id="UP000199581"/>
    </source>
</evidence>
<proteinExistence type="predicted"/>
<gene>
    <name evidence="1" type="ORF">SAMN05421830_11668</name>
</gene>
<protein>
    <submittedName>
        <fullName evidence="1">Uncharacterized protein</fullName>
    </submittedName>
</protein>
<dbReference type="AlphaFoldDB" id="A0A8G2C5S5"/>